<proteinExistence type="predicted"/>
<organism evidence="1 2">
    <name type="scientific">Hygrophoropsis aurantiaca</name>
    <dbReference type="NCBI Taxonomy" id="72124"/>
    <lineage>
        <taxon>Eukaryota</taxon>
        <taxon>Fungi</taxon>
        <taxon>Dikarya</taxon>
        <taxon>Basidiomycota</taxon>
        <taxon>Agaricomycotina</taxon>
        <taxon>Agaricomycetes</taxon>
        <taxon>Agaricomycetidae</taxon>
        <taxon>Boletales</taxon>
        <taxon>Coniophorineae</taxon>
        <taxon>Hygrophoropsidaceae</taxon>
        <taxon>Hygrophoropsis</taxon>
    </lineage>
</organism>
<sequence length="360" mass="40770">MPTKTYQLHRNFKGHTRPINCLRFSRNGAYLASGADDGNILVWSIHDNSLSRIIEPRQGPIVALQWLTSRQKGDGDYLVSGGADGTVQLWFQLHSGDSFRFLIMYTVLDGPIEDITINDAQDILVVIGLGRVVLFSVRLDQQSPLKLIHAEPAMPDPPTRALARSVHFFRDGQCFMVFYLDSKEMQVVLLNSSQGHPIHARTCSLAWQISPWCLLWRNKLTTRIGNTSWSEENRMLLVWNLLDGVDVYHFKDEPTDRFTLVRKLRMKIRVSHCVQVDFDLHGKTAIHGSDNGEVFLWTVDSGEQVQVLTHGHGIFILFLTYHSPQSNKHFIASGSSDVEDVEASIKVWSLGSVRSEFDAE</sequence>
<protein>
    <submittedName>
        <fullName evidence="1">WD40-repeat-containing domain protein</fullName>
    </submittedName>
</protein>
<keyword evidence="2" id="KW-1185">Reference proteome</keyword>
<dbReference type="Proteomes" id="UP000790377">
    <property type="component" value="Unassembled WGS sequence"/>
</dbReference>
<comment type="caution">
    <text evidence="1">The sequence shown here is derived from an EMBL/GenBank/DDBJ whole genome shotgun (WGS) entry which is preliminary data.</text>
</comment>
<name>A0ACB7ZUF0_9AGAM</name>
<evidence type="ECO:0000313" key="2">
    <source>
        <dbReference type="Proteomes" id="UP000790377"/>
    </source>
</evidence>
<gene>
    <name evidence="1" type="ORF">BJ138DRAFT_1018819</name>
</gene>
<evidence type="ECO:0000313" key="1">
    <source>
        <dbReference type="EMBL" id="KAH7904670.1"/>
    </source>
</evidence>
<reference evidence="1" key="1">
    <citation type="journal article" date="2021" name="New Phytol.">
        <title>Evolutionary innovations through gain and loss of genes in the ectomycorrhizal Boletales.</title>
        <authorList>
            <person name="Wu G."/>
            <person name="Miyauchi S."/>
            <person name="Morin E."/>
            <person name="Kuo A."/>
            <person name="Drula E."/>
            <person name="Varga T."/>
            <person name="Kohler A."/>
            <person name="Feng B."/>
            <person name="Cao Y."/>
            <person name="Lipzen A."/>
            <person name="Daum C."/>
            <person name="Hundley H."/>
            <person name="Pangilinan J."/>
            <person name="Johnson J."/>
            <person name="Barry K."/>
            <person name="LaButti K."/>
            <person name="Ng V."/>
            <person name="Ahrendt S."/>
            <person name="Min B."/>
            <person name="Choi I.G."/>
            <person name="Park H."/>
            <person name="Plett J.M."/>
            <person name="Magnuson J."/>
            <person name="Spatafora J.W."/>
            <person name="Nagy L.G."/>
            <person name="Henrissat B."/>
            <person name="Grigoriev I.V."/>
            <person name="Yang Z.L."/>
            <person name="Xu J."/>
            <person name="Martin F.M."/>
        </authorList>
    </citation>
    <scope>NUCLEOTIDE SEQUENCE</scope>
    <source>
        <strain evidence="1">ATCC 28755</strain>
    </source>
</reference>
<accession>A0ACB7ZUF0</accession>
<dbReference type="EMBL" id="MU268395">
    <property type="protein sequence ID" value="KAH7904670.1"/>
    <property type="molecule type" value="Genomic_DNA"/>
</dbReference>